<evidence type="ECO:0000256" key="1">
    <source>
        <dbReference type="ARBA" id="ARBA00023152"/>
    </source>
</evidence>
<dbReference type="RefSeq" id="WP_025435588.1">
    <property type="nucleotide sequence ID" value="NZ_CP007452.1"/>
</dbReference>
<dbReference type="PATRIC" id="fig|1286171.3.peg.1254"/>
<reference evidence="5 6" key="1">
    <citation type="journal article" date="2014" name="Genome Announc.">
        <title>Complete Genome Sequence of Amino Acid-Utilizing Eubacterium acidaminophilum al-2 (DSM 3953).</title>
        <authorList>
            <person name="Poehlein A."/>
            <person name="Andreesen J.R."/>
            <person name="Daniel R."/>
        </authorList>
    </citation>
    <scope>NUCLEOTIDE SEQUENCE [LARGE SCALE GENOMIC DNA]</scope>
    <source>
        <strain evidence="5 6">DSM 3953</strain>
    </source>
</reference>
<dbReference type="eggNOG" id="COG0406">
    <property type="taxonomic scope" value="Bacteria"/>
</dbReference>
<dbReference type="AlphaFoldDB" id="W8T6U3"/>
<keyword evidence="2" id="KW-0413">Isomerase</keyword>
<keyword evidence="1" id="KW-0324">Glycolysis</keyword>
<dbReference type="OrthoDB" id="9781415at2"/>
<dbReference type="KEGG" id="eac:EAL2_c13050"/>
<proteinExistence type="predicted"/>
<dbReference type="PANTHER" id="PTHR48100:SF1">
    <property type="entry name" value="HISTIDINE PHOSPHATASE FAMILY PROTEIN-RELATED"/>
    <property type="match status" value="1"/>
</dbReference>
<organism evidence="5 6">
    <name type="scientific">Peptoclostridium acidaminophilum DSM 3953</name>
    <dbReference type="NCBI Taxonomy" id="1286171"/>
    <lineage>
        <taxon>Bacteria</taxon>
        <taxon>Bacillati</taxon>
        <taxon>Bacillota</taxon>
        <taxon>Clostridia</taxon>
        <taxon>Peptostreptococcales</taxon>
        <taxon>Peptoclostridiaceae</taxon>
        <taxon>Peptoclostridium</taxon>
    </lineage>
</organism>
<dbReference type="PANTHER" id="PTHR48100">
    <property type="entry name" value="BROAD-SPECIFICITY PHOSPHATASE YOR283W-RELATED"/>
    <property type="match status" value="1"/>
</dbReference>
<feature type="active site" description="Tele-phosphohistidine intermediate" evidence="3">
    <location>
        <position position="9"/>
    </location>
</feature>
<dbReference type="CDD" id="cd07067">
    <property type="entry name" value="HP_PGM_like"/>
    <property type="match status" value="1"/>
</dbReference>
<evidence type="ECO:0000313" key="5">
    <source>
        <dbReference type="EMBL" id="AHM56600.1"/>
    </source>
</evidence>
<protein>
    <submittedName>
        <fullName evidence="5">Phosphoglycerate mutase</fullName>
    </submittedName>
</protein>
<dbReference type="HOGENOM" id="CLU_033323_9_0_9"/>
<dbReference type="InterPro" id="IPR013078">
    <property type="entry name" value="His_Pase_superF_clade-1"/>
</dbReference>
<dbReference type="SMART" id="SM00855">
    <property type="entry name" value="PGAM"/>
    <property type="match status" value="1"/>
</dbReference>
<dbReference type="GO" id="GO:0016791">
    <property type="term" value="F:phosphatase activity"/>
    <property type="evidence" value="ECO:0007669"/>
    <property type="project" value="TreeGrafter"/>
</dbReference>
<name>W8T6U3_PEPAC</name>
<dbReference type="Pfam" id="PF00300">
    <property type="entry name" value="His_Phos_1"/>
    <property type="match status" value="1"/>
</dbReference>
<evidence type="ECO:0000256" key="2">
    <source>
        <dbReference type="ARBA" id="ARBA00023235"/>
    </source>
</evidence>
<feature type="binding site" evidence="4">
    <location>
        <begin position="8"/>
        <end position="15"/>
    </location>
    <ligand>
        <name>substrate</name>
    </ligand>
</feature>
<keyword evidence="6" id="KW-1185">Reference proteome</keyword>
<dbReference type="InterPro" id="IPR029033">
    <property type="entry name" value="His_PPase_superfam"/>
</dbReference>
<accession>W8T6U3</accession>
<sequence length="207" mass="24221">MKRIYLTRHGQTEWNVQKRFQGHRDSNLTEMGVRQAQWLRDYMKNKPIDRVYSSPLPRAYTTAQIVTEGMDIEIERRDGLKEMNFGVWEGMSESDIKESSAEQLHNFWNRPHMFEPVGGESYEEASKRITEEFEDIVKSSSGSNLLMVVHGVVLKLILLHAENGCMEDLWQPPFVHPASLSILEYDERQDSYRVIKKSDISHYKDQI</sequence>
<dbReference type="Gene3D" id="3.40.50.1240">
    <property type="entry name" value="Phosphoglycerate mutase-like"/>
    <property type="match status" value="1"/>
</dbReference>
<evidence type="ECO:0000256" key="3">
    <source>
        <dbReference type="PIRSR" id="PIRSR613078-1"/>
    </source>
</evidence>
<dbReference type="STRING" id="1286171.EAL2_c13050"/>
<evidence type="ECO:0000256" key="4">
    <source>
        <dbReference type="PIRSR" id="PIRSR613078-2"/>
    </source>
</evidence>
<dbReference type="EMBL" id="CP007452">
    <property type="protein sequence ID" value="AHM56600.1"/>
    <property type="molecule type" value="Genomic_DNA"/>
</dbReference>
<dbReference type="GO" id="GO:0005737">
    <property type="term" value="C:cytoplasm"/>
    <property type="evidence" value="ECO:0007669"/>
    <property type="project" value="TreeGrafter"/>
</dbReference>
<dbReference type="PROSITE" id="PS00175">
    <property type="entry name" value="PG_MUTASE"/>
    <property type="match status" value="1"/>
</dbReference>
<gene>
    <name evidence="5" type="ORF">EAL2_c13050</name>
</gene>
<feature type="binding site" evidence="4">
    <location>
        <position position="58"/>
    </location>
    <ligand>
        <name>substrate</name>
    </ligand>
</feature>
<dbReference type="Proteomes" id="UP000019591">
    <property type="component" value="Chromosome"/>
</dbReference>
<dbReference type="InterPro" id="IPR050275">
    <property type="entry name" value="PGM_Phosphatase"/>
</dbReference>
<dbReference type="InterPro" id="IPR001345">
    <property type="entry name" value="PG/BPGM_mutase_AS"/>
</dbReference>
<evidence type="ECO:0000313" key="6">
    <source>
        <dbReference type="Proteomes" id="UP000019591"/>
    </source>
</evidence>
<dbReference type="SUPFAM" id="SSF53254">
    <property type="entry name" value="Phosphoglycerate mutase-like"/>
    <property type="match status" value="1"/>
</dbReference>
<feature type="active site" description="Proton donor/acceptor" evidence="3">
    <location>
        <position position="82"/>
    </location>
</feature>